<dbReference type="Proteomes" id="UP001642360">
    <property type="component" value="Unassembled WGS sequence"/>
</dbReference>
<protein>
    <submittedName>
        <fullName evidence="1">Uncharacterized protein</fullName>
    </submittedName>
</protein>
<evidence type="ECO:0000313" key="1">
    <source>
        <dbReference type="EMBL" id="CAK9185731.1"/>
    </source>
</evidence>
<dbReference type="EMBL" id="CAUOFW020009404">
    <property type="protein sequence ID" value="CAK9185731.1"/>
    <property type="molecule type" value="Genomic_DNA"/>
</dbReference>
<proteinExistence type="predicted"/>
<keyword evidence="2" id="KW-1185">Reference proteome</keyword>
<name>A0ABC8UXC1_9AQUA</name>
<sequence>MSVKKVMSSEDEVVTERDGGSILWPVKGTLVSMVMDESEEVEKRRVVGLIVVRDFRRLELLRVKAISVVGLLDR</sequence>
<evidence type="ECO:0000313" key="2">
    <source>
        <dbReference type="Proteomes" id="UP001642360"/>
    </source>
</evidence>
<dbReference type="AlphaFoldDB" id="A0ABC8UXC1"/>
<accession>A0ABC8UXC1</accession>
<gene>
    <name evidence="1" type="ORF">ILEXP_LOCUS56154</name>
</gene>
<organism evidence="1 2">
    <name type="scientific">Ilex paraguariensis</name>
    <name type="common">yerba mate</name>
    <dbReference type="NCBI Taxonomy" id="185542"/>
    <lineage>
        <taxon>Eukaryota</taxon>
        <taxon>Viridiplantae</taxon>
        <taxon>Streptophyta</taxon>
        <taxon>Embryophyta</taxon>
        <taxon>Tracheophyta</taxon>
        <taxon>Spermatophyta</taxon>
        <taxon>Magnoliopsida</taxon>
        <taxon>eudicotyledons</taxon>
        <taxon>Gunneridae</taxon>
        <taxon>Pentapetalae</taxon>
        <taxon>asterids</taxon>
        <taxon>campanulids</taxon>
        <taxon>Aquifoliales</taxon>
        <taxon>Aquifoliaceae</taxon>
        <taxon>Ilex</taxon>
    </lineage>
</organism>
<reference evidence="1 2" key="1">
    <citation type="submission" date="2024-02" db="EMBL/GenBank/DDBJ databases">
        <authorList>
            <person name="Vignale AGUSTIN F."/>
            <person name="Sosa J E."/>
            <person name="Modenutti C."/>
        </authorList>
    </citation>
    <scope>NUCLEOTIDE SEQUENCE [LARGE SCALE GENOMIC DNA]</scope>
</reference>
<comment type="caution">
    <text evidence="1">The sequence shown here is derived from an EMBL/GenBank/DDBJ whole genome shotgun (WGS) entry which is preliminary data.</text>
</comment>